<proteinExistence type="predicted"/>
<dbReference type="NCBIfam" id="NF041277">
    <property type="entry name" value="coba_remo_CbiR"/>
    <property type="match status" value="1"/>
</dbReference>
<dbReference type="InterPro" id="IPR001719">
    <property type="entry name" value="AP_endonuc_2"/>
</dbReference>
<dbReference type="EMBL" id="SHMQ01000001">
    <property type="protein sequence ID" value="RZV40568.1"/>
    <property type="molecule type" value="Genomic_DNA"/>
</dbReference>
<evidence type="ECO:0000313" key="2">
    <source>
        <dbReference type="EMBL" id="RZV40568.1"/>
    </source>
</evidence>
<dbReference type="GO" id="GO:0003906">
    <property type="term" value="F:DNA-(apurinic or apyrimidinic site) endonuclease activity"/>
    <property type="evidence" value="ECO:0007669"/>
    <property type="project" value="TreeGrafter"/>
</dbReference>
<reference evidence="2 3" key="1">
    <citation type="submission" date="2019-01" db="EMBL/GenBank/DDBJ databases">
        <title>Insights into ecological role of a new deltaproteobacterial order Candidatus Sinidesulfobacterales (Sva0485) by metagenomics and metatranscriptomics.</title>
        <authorList>
            <person name="Tan S."/>
            <person name="Liu J."/>
            <person name="Fang Y."/>
            <person name="Hedlund B."/>
            <person name="Lian Z.-H."/>
            <person name="Huang L.-Y."/>
            <person name="Li J.-T."/>
            <person name="Huang L.-N."/>
            <person name="Li W.-J."/>
            <person name="Jiang H.-C."/>
            <person name="Dong H.-L."/>
            <person name="Shu W.-S."/>
        </authorList>
    </citation>
    <scope>NUCLEOTIDE SEQUENCE [LARGE SCALE GENOMIC DNA]</scope>
    <source>
        <strain evidence="2">AP4</strain>
    </source>
</reference>
<evidence type="ECO:0000313" key="3">
    <source>
        <dbReference type="Proteomes" id="UP000322454"/>
    </source>
</evidence>
<dbReference type="GO" id="GO:0006284">
    <property type="term" value="P:base-excision repair"/>
    <property type="evidence" value="ECO:0007669"/>
    <property type="project" value="TreeGrafter"/>
</dbReference>
<dbReference type="InterPro" id="IPR013022">
    <property type="entry name" value="Xyl_isomerase-like_TIM-brl"/>
</dbReference>
<dbReference type="GO" id="GO:0016853">
    <property type="term" value="F:isomerase activity"/>
    <property type="evidence" value="ECO:0007669"/>
    <property type="project" value="UniProtKB-KW"/>
</dbReference>
<dbReference type="Pfam" id="PF01261">
    <property type="entry name" value="AP_endonuc_2"/>
    <property type="match status" value="1"/>
</dbReference>
<dbReference type="GO" id="GO:0008081">
    <property type="term" value="F:phosphoric diester hydrolase activity"/>
    <property type="evidence" value="ECO:0007669"/>
    <property type="project" value="TreeGrafter"/>
</dbReference>
<protein>
    <submittedName>
        <fullName evidence="2">Sugar phosphate isomerase/epimerase</fullName>
    </submittedName>
</protein>
<dbReference type="InterPro" id="IPR036237">
    <property type="entry name" value="Xyl_isomerase-like_sf"/>
</dbReference>
<organism evidence="2 3">
    <name type="scientific">Candidatus Acidulodesulfobacterium acidiphilum</name>
    <dbReference type="NCBI Taxonomy" id="2597224"/>
    <lineage>
        <taxon>Bacteria</taxon>
        <taxon>Deltaproteobacteria</taxon>
        <taxon>Candidatus Acidulodesulfobacterales</taxon>
        <taxon>Candidatus Acidulodesulfobacterium</taxon>
    </lineage>
</organism>
<dbReference type="PANTHER" id="PTHR21445">
    <property type="entry name" value="ENDONUCLEASE IV ENDODEOXYRIBONUCLEASE IV"/>
    <property type="match status" value="1"/>
</dbReference>
<comment type="caution">
    <text evidence="2">The sequence shown here is derived from an EMBL/GenBank/DDBJ whole genome shotgun (WGS) entry which is preliminary data.</text>
</comment>
<dbReference type="PANTHER" id="PTHR21445:SF0">
    <property type="entry name" value="APURINIC-APYRIMIDINIC ENDONUCLEASE"/>
    <property type="match status" value="1"/>
</dbReference>
<dbReference type="Proteomes" id="UP000322454">
    <property type="component" value="Unassembled WGS sequence"/>
</dbReference>
<feature type="domain" description="Xylose isomerase-like TIM barrel" evidence="1">
    <location>
        <begin position="95"/>
        <end position="307"/>
    </location>
</feature>
<gene>
    <name evidence="2" type="ORF">EVJ48_01220</name>
</gene>
<dbReference type="GO" id="GO:0008270">
    <property type="term" value="F:zinc ion binding"/>
    <property type="evidence" value="ECO:0007669"/>
    <property type="project" value="InterPro"/>
</dbReference>
<name>A0A520XH98_9DELT</name>
<dbReference type="AlphaFoldDB" id="A0A520XH98"/>
<keyword evidence="2" id="KW-0413">Isomerase</keyword>
<evidence type="ECO:0000259" key="1">
    <source>
        <dbReference type="Pfam" id="PF01261"/>
    </source>
</evidence>
<dbReference type="Gene3D" id="3.20.20.150">
    <property type="entry name" value="Divalent-metal-dependent TIM barrel enzymes"/>
    <property type="match status" value="1"/>
</dbReference>
<accession>A0A520XH98</accession>
<dbReference type="GO" id="GO:0003677">
    <property type="term" value="F:DNA binding"/>
    <property type="evidence" value="ECO:0007669"/>
    <property type="project" value="InterPro"/>
</dbReference>
<sequence>MFYDNFNKDGGLSFGINTDSFFGIGFGLLGDNNPGRLQASFDGFFNLLDSYKIRNIEINTEIEQLNPGSLQKFILPSINAFSSNYSKSSKSPLPLSVSIHLPYLQLNPASPLEEYRRVSVKAIVEAINACRGLDVKKFVIHLTSEFEDSIMFFPIEEKAKKVLIDIAVRQAKKSMSDILKETKLTPEVFALENLEVFPFDYLYPIVEELGISVCFDMGHWGLNGFMPEDFLKKFSINRIGEIHIQDMSEKRTDLRTTIRNEHRPLGTGILNPAGFFSSLIGNGQFSGPLIIENRSKEDLISSLDYLRSGNFI</sequence>
<dbReference type="SUPFAM" id="SSF51658">
    <property type="entry name" value="Xylose isomerase-like"/>
    <property type="match status" value="1"/>
</dbReference>